<protein>
    <submittedName>
        <fullName evidence="2">Dihydroflavonol-4-reductase</fullName>
    </submittedName>
</protein>
<evidence type="ECO:0000259" key="1">
    <source>
        <dbReference type="Pfam" id="PF01370"/>
    </source>
</evidence>
<dbReference type="Gene3D" id="3.40.50.720">
    <property type="entry name" value="NAD(P)-binding Rossmann-like Domain"/>
    <property type="match status" value="1"/>
</dbReference>
<keyword evidence="3" id="KW-1185">Reference proteome</keyword>
<dbReference type="Pfam" id="PF01370">
    <property type="entry name" value="Epimerase"/>
    <property type="match status" value="1"/>
</dbReference>
<dbReference type="RefSeq" id="WP_091572193.1">
    <property type="nucleotide sequence ID" value="NZ_FMZA01000020.1"/>
</dbReference>
<name>A0A1G6Q8C1_9BACL</name>
<evidence type="ECO:0000313" key="2">
    <source>
        <dbReference type="EMBL" id="SDC87956.1"/>
    </source>
</evidence>
<accession>A0A1G6Q8C1</accession>
<dbReference type="SUPFAM" id="SSF51735">
    <property type="entry name" value="NAD(P)-binding Rossmann-fold domains"/>
    <property type="match status" value="1"/>
</dbReference>
<dbReference type="GO" id="GO:0004029">
    <property type="term" value="F:aldehyde dehydrogenase (NAD+) activity"/>
    <property type="evidence" value="ECO:0007669"/>
    <property type="project" value="TreeGrafter"/>
</dbReference>
<dbReference type="InterPro" id="IPR001509">
    <property type="entry name" value="Epimerase_deHydtase"/>
</dbReference>
<gene>
    <name evidence="2" type="ORF">SAMN04488112_1206</name>
</gene>
<dbReference type="InterPro" id="IPR051783">
    <property type="entry name" value="NAD(P)-dependent_oxidoreduct"/>
</dbReference>
<dbReference type="GO" id="GO:0005737">
    <property type="term" value="C:cytoplasm"/>
    <property type="evidence" value="ECO:0007669"/>
    <property type="project" value="TreeGrafter"/>
</dbReference>
<dbReference type="PANTHER" id="PTHR48079:SF6">
    <property type="entry name" value="NAD(P)-BINDING DOMAIN-CONTAINING PROTEIN-RELATED"/>
    <property type="match status" value="1"/>
</dbReference>
<feature type="domain" description="NAD-dependent epimerase/dehydratase" evidence="1">
    <location>
        <begin position="3"/>
        <end position="227"/>
    </location>
</feature>
<evidence type="ECO:0000313" key="3">
    <source>
        <dbReference type="Proteomes" id="UP000199387"/>
    </source>
</evidence>
<reference evidence="2 3" key="1">
    <citation type="submission" date="2016-10" db="EMBL/GenBank/DDBJ databases">
        <authorList>
            <person name="de Groot N.N."/>
        </authorList>
    </citation>
    <scope>NUCLEOTIDE SEQUENCE [LARGE SCALE GENOMIC DNA]</scope>
    <source>
        <strain evidence="2 3">DSM 45514</strain>
    </source>
</reference>
<dbReference type="AlphaFoldDB" id="A0A1G6Q8C1"/>
<organism evidence="2 3">
    <name type="scientific">Melghirimyces thermohalophilus</name>
    <dbReference type="NCBI Taxonomy" id="1236220"/>
    <lineage>
        <taxon>Bacteria</taxon>
        <taxon>Bacillati</taxon>
        <taxon>Bacillota</taxon>
        <taxon>Bacilli</taxon>
        <taxon>Bacillales</taxon>
        <taxon>Thermoactinomycetaceae</taxon>
        <taxon>Melghirimyces</taxon>
    </lineage>
</organism>
<sequence>MRVLVTGGTGFVGRHLVCQLLDQGHEVTVLYRRESRRERLSEQIRKEVRFVKGDIMEPESLQGCTRGMDWVFHTAGEVAWARSLRQRMTRGHVKGTEHMVAEASRSDVSRFVLTSSAAAIGFSMSTQPAIESFPFNGYHLNIGYAIAKWEAEQRVLQATDDGRLPGIVVNPTVIVGESHPGFVRQVAKGQLNIAPDGGVNFVDVIDAAEGHLLAAAKGRIRERYILGGANLPLREFFQMVADQAGTGQRIRSIPRWAALGAAAVGEVTARWKGKEAPLAWDLARLSGRDIYYDSGKAERELGYRWRPLKETIRDSIRWMRERGRL</sequence>
<dbReference type="STRING" id="1236220.SAMN04488112_1206"/>
<dbReference type="EMBL" id="FMZA01000020">
    <property type="protein sequence ID" value="SDC87956.1"/>
    <property type="molecule type" value="Genomic_DNA"/>
</dbReference>
<dbReference type="OrthoDB" id="9811743at2"/>
<dbReference type="PANTHER" id="PTHR48079">
    <property type="entry name" value="PROTEIN YEEZ"/>
    <property type="match status" value="1"/>
</dbReference>
<proteinExistence type="predicted"/>
<dbReference type="Proteomes" id="UP000199387">
    <property type="component" value="Unassembled WGS sequence"/>
</dbReference>
<dbReference type="InterPro" id="IPR036291">
    <property type="entry name" value="NAD(P)-bd_dom_sf"/>
</dbReference>